<keyword evidence="6" id="KW-1185">Reference proteome</keyword>
<name>A0A433Q265_9FUNG</name>
<dbReference type="GO" id="GO:0008033">
    <property type="term" value="P:tRNA processing"/>
    <property type="evidence" value="ECO:0007669"/>
    <property type="project" value="UniProtKB-KW"/>
</dbReference>
<feature type="region of interest" description="Disordered" evidence="4">
    <location>
        <begin position="1"/>
        <end position="28"/>
    </location>
</feature>
<evidence type="ECO:0000313" key="6">
    <source>
        <dbReference type="Proteomes" id="UP000274822"/>
    </source>
</evidence>
<evidence type="ECO:0000256" key="1">
    <source>
        <dbReference type="ARBA" id="ARBA00004123"/>
    </source>
</evidence>
<protein>
    <submittedName>
        <fullName evidence="5">RNase P subunit p30-domain-containing protein</fullName>
    </submittedName>
</protein>
<dbReference type="InterPro" id="IPR016195">
    <property type="entry name" value="Pol/histidinol_Pase-like"/>
</dbReference>
<comment type="similarity">
    <text evidence="2">Belongs to the eukaryotic/archaeal RNase P protein component 3 family.</text>
</comment>
<keyword evidence="3" id="KW-0819">tRNA processing</keyword>
<dbReference type="SUPFAM" id="SSF89550">
    <property type="entry name" value="PHP domain-like"/>
    <property type="match status" value="1"/>
</dbReference>
<sequence length="145" mass="16552">MPNPQARGPLEHTPAHTTQRHHRRHGPELRPCTFAPIPLFYPIFSNVQPVFSVRTLHPTFCRPYQNSNNPTVNAYDILAVQPTTEKLFQAACSTFEVDIISLDFSTRMPFYLKHTQVGQAIERGIYFEICYSAGIRGELMLDVGY</sequence>
<dbReference type="InterPro" id="IPR002738">
    <property type="entry name" value="RNase_P_p30"/>
</dbReference>
<dbReference type="PANTHER" id="PTHR13031:SF0">
    <property type="entry name" value="RIBONUCLEASE P PROTEIN SUBUNIT P30"/>
    <property type="match status" value="1"/>
</dbReference>
<evidence type="ECO:0000256" key="4">
    <source>
        <dbReference type="SAM" id="MobiDB-lite"/>
    </source>
</evidence>
<comment type="caution">
    <text evidence="5">The sequence shown here is derived from an EMBL/GenBank/DDBJ whole genome shotgun (WGS) entry which is preliminary data.</text>
</comment>
<gene>
    <name evidence="5" type="ORF">BC938DRAFT_474435</name>
</gene>
<accession>A0A433Q265</accession>
<dbReference type="Gene3D" id="3.20.20.140">
    <property type="entry name" value="Metal-dependent hydrolases"/>
    <property type="match status" value="1"/>
</dbReference>
<dbReference type="EMBL" id="RBNJ01018080">
    <property type="protein sequence ID" value="RUS23905.1"/>
    <property type="molecule type" value="Genomic_DNA"/>
</dbReference>
<evidence type="ECO:0000256" key="3">
    <source>
        <dbReference type="ARBA" id="ARBA00022694"/>
    </source>
</evidence>
<dbReference type="GO" id="GO:0005655">
    <property type="term" value="C:nucleolar ribonuclease P complex"/>
    <property type="evidence" value="ECO:0007669"/>
    <property type="project" value="TreeGrafter"/>
</dbReference>
<reference evidence="5 6" key="1">
    <citation type="journal article" date="2018" name="New Phytol.">
        <title>Phylogenomics of Endogonaceae and evolution of mycorrhizas within Mucoromycota.</title>
        <authorList>
            <person name="Chang Y."/>
            <person name="Desiro A."/>
            <person name="Na H."/>
            <person name="Sandor L."/>
            <person name="Lipzen A."/>
            <person name="Clum A."/>
            <person name="Barry K."/>
            <person name="Grigoriev I.V."/>
            <person name="Martin F.M."/>
            <person name="Stajich J.E."/>
            <person name="Smith M.E."/>
            <person name="Bonito G."/>
            <person name="Spatafora J.W."/>
        </authorList>
    </citation>
    <scope>NUCLEOTIDE SEQUENCE [LARGE SCALE GENOMIC DNA]</scope>
    <source>
        <strain evidence="5 6">AD002</strain>
    </source>
</reference>
<dbReference type="PANTHER" id="PTHR13031">
    <property type="entry name" value="RIBONUCLEASE P SUBUNIT P30"/>
    <property type="match status" value="1"/>
</dbReference>
<dbReference type="AlphaFoldDB" id="A0A433Q265"/>
<dbReference type="GO" id="GO:0003723">
    <property type="term" value="F:RNA binding"/>
    <property type="evidence" value="ECO:0007669"/>
    <property type="project" value="TreeGrafter"/>
</dbReference>
<dbReference type="Proteomes" id="UP000274822">
    <property type="component" value="Unassembled WGS sequence"/>
</dbReference>
<dbReference type="Pfam" id="PF01876">
    <property type="entry name" value="RNase_P_p30"/>
    <property type="match status" value="1"/>
</dbReference>
<organism evidence="5 6">
    <name type="scientific">Jimgerdemannia flammicorona</name>
    <dbReference type="NCBI Taxonomy" id="994334"/>
    <lineage>
        <taxon>Eukaryota</taxon>
        <taxon>Fungi</taxon>
        <taxon>Fungi incertae sedis</taxon>
        <taxon>Mucoromycota</taxon>
        <taxon>Mucoromycotina</taxon>
        <taxon>Endogonomycetes</taxon>
        <taxon>Endogonales</taxon>
        <taxon>Endogonaceae</taxon>
        <taxon>Jimgerdemannia</taxon>
    </lineage>
</organism>
<proteinExistence type="inferred from homology"/>
<evidence type="ECO:0000256" key="2">
    <source>
        <dbReference type="ARBA" id="ARBA00007331"/>
    </source>
</evidence>
<evidence type="ECO:0000313" key="5">
    <source>
        <dbReference type="EMBL" id="RUS23905.1"/>
    </source>
</evidence>
<comment type="subcellular location">
    <subcellularLocation>
        <location evidence="1">Nucleus</location>
    </subcellularLocation>
</comment>